<organism evidence="2 3">
    <name type="scientific">Haloechinothrix alba</name>
    <dbReference type="NCBI Taxonomy" id="664784"/>
    <lineage>
        <taxon>Bacteria</taxon>
        <taxon>Bacillati</taxon>
        <taxon>Actinomycetota</taxon>
        <taxon>Actinomycetes</taxon>
        <taxon>Pseudonocardiales</taxon>
        <taxon>Pseudonocardiaceae</taxon>
        <taxon>Haloechinothrix</taxon>
    </lineage>
</organism>
<accession>A0A238WMU8</accession>
<dbReference type="InterPro" id="IPR041657">
    <property type="entry name" value="HTH_17"/>
</dbReference>
<evidence type="ECO:0000313" key="3">
    <source>
        <dbReference type="Proteomes" id="UP000198348"/>
    </source>
</evidence>
<dbReference type="Proteomes" id="UP000198348">
    <property type="component" value="Unassembled WGS sequence"/>
</dbReference>
<gene>
    <name evidence="2" type="ORF">SAMN06265360_1074</name>
</gene>
<sequence>MTDTTVKRELVTVPEMAHRLGIGRSLGYELINKGEIASVKIGKSRRVPCSEIDRYIAEHTQHGAA</sequence>
<dbReference type="RefSeq" id="WP_089300853.1">
    <property type="nucleotide sequence ID" value="NZ_FZNW01000007.1"/>
</dbReference>
<dbReference type="OrthoDB" id="3630783at2"/>
<feature type="domain" description="Helix-turn-helix" evidence="1">
    <location>
        <begin position="10"/>
        <end position="59"/>
    </location>
</feature>
<keyword evidence="3" id="KW-1185">Reference proteome</keyword>
<dbReference type="NCBIfam" id="TIGR01764">
    <property type="entry name" value="excise"/>
    <property type="match status" value="1"/>
</dbReference>
<dbReference type="Pfam" id="PF12728">
    <property type="entry name" value="HTH_17"/>
    <property type="match status" value="1"/>
</dbReference>
<dbReference type="EMBL" id="FZNW01000007">
    <property type="protein sequence ID" value="SNR47865.1"/>
    <property type="molecule type" value="Genomic_DNA"/>
</dbReference>
<proteinExistence type="predicted"/>
<dbReference type="GO" id="GO:0003677">
    <property type="term" value="F:DNA binding"/>
    <property type="evidence" value="ECO:0007669"/>
    <property type="project" value="InterPro"/>
</dbReference>
<name>A0A238WMU8_9PSEU</name>
<dbReference type="InterPro" id="IPR010093">
    <property type="entry name" value="SinI_DNA-bd"/>
</dbReference>
<dbReference type="AlphaFoldDB" id="A0A238WMU8"/>
<evidence type="ECO:0000259" key="1">
    <source>
        <dbReference type="Pfam" id="PF12728"/>
    </source>
</evidence>
<protein>
    <submittedName>
        <fullName evidence="2">Transcriptional regulator, AlpA family</fullName>
    </submittedName>
</protein>
<evidence type="ECO:0000313" key="2">
    <source>
        <dbReference type="EMBL" id="SNR47865.1"/>
    </source>
</evidence>
<reference evidence="2 3" key="1">
    <citation type="submission" date="2017-06" db="EMBL/GenBank/DDBJ databases">
        <authorList>
            <person name="Kim H.J."/>
            <person name="Triplett B.A."/>
        </authorList>
    </citation>
    <scope>NUCLEOTIDE SEQUENCE [LARGE SCALE GENOMIC DNA]</scope>
    <source>
        <strain evidence="2 3">DSM 45207</strain>
    </source>
</reference>